<evidence type="ECO:0000313" key="2">
    <source>
        <dbReference type="Proteomes" id="UP000054538"/>
    </source>
</evidence>
<reference evidence="1 2" key="1">
    <citation type="submission" date="2014-04" db="EMBL/GenBank/DDBJ databases">
        <authorList>
            <consortium name="DOE Joint Genome Institute"/>
            <person name="Kuo A."/>
            <person name="Kohler A."/>
            <person name="Jargeat P."/>
            <person name="Nagy L.G."/>
            <person name="Floudas D."/>
            <person name="Copeland A."/>
            <person name="Barry K.W."/>
            <person name="Cichocki N."/>
            <person name="Veneault-Fourrey C."/>
            <person name="LaButti K."/>
            <person name="Lindquist E.A."/>
            <person name="Lipzen A."/>
            <person name="Lundell T."/>
            <person name="Morin E."/>
            <person name="Murat C."/>
            <person name="Sun H."/>
            <person name="Tunlid A."/>
            <person name="Henrissat B."/>
            <person name="Grigoriev I.V."/>
            <person name="Hibbett D.S."/>
            <person name="Martin F."/>
            <person name="Nordberg H.P."/>
            <person name="Cantor M.N."/>
            <person name="Hua S.X."/>
        </authorList>
    </citation>
    <scope>NUCLEOTIDE SEQUENCE [LARGE SCALE GENOMIC DNA]</scope>
    <source>
        <strain evidence="1 2">Ve08.2h10</strain>
    </source>
</reference>
<proteinExistence type="predicted"/>
<dbReference type="EMBL" id="KN826182">
    <property type="protein sequence ID" value="KIK79792.1"/>
    <property type="molecule type" value="Genomic_DNA"/>
</dbReference>
<keyword evidence="2" id="KW-1185">Reference proteome</keyword>
<gene>
    <name evidence="1" type="ORF">PAXRUDRAFT_768093</name>
</gene>
<accession>A0A0D0CA67</accession>
<sequence length="57" mass="6500">MHSVHSIFLFKVKLGQLMEPISYAVPLLLRGMYLTTEIVPCQIVPCPRISWFGVLLI</sequence>
<organism evidence="1 2">
    <name type="scientific">Paxillus rubicundulus Ve08.2h10</name>
    <dbReference type="NCBI Taxonomy" id="930991"/>
    <lineage>
        <taxon>Eukaryota</taxon>
        <taxon>Fungi</taxon>
        <taxon>Dikarya</taxon>
        <taxon>Basidiomycota</taxon>
        <taxon>Agaricomycotina</taxon>
        <taxon>Agaricomycetes</taxon>
        <taxon>Agaricomycetidae</taxon>
        <taxon>Boletales</taxon>
        <taxon>Paxilineae</taxon>
        <taxon>Paxillaceae</taxon>
        <taxon>Paxillus</taxon>
    </lineage>
</organism>
<evidence type="ECO:0000313" key="1">
    <source>
        <dbReference type="EMBL" id="KIK79792.1"/>
    </source>
</evidence>
<dbReference type="InParanoid" id="A0A0D0CA67"/>
<dbReference type="AlphaFoldDB" id="A0A0D0CA67"/>
<dbReference type="HOGENOM" id="CLU_2997085_0_0_1"/>
<name>A0A0D0CA67_9AGAM</name>
<dbReference type="Proteomes" id="UP000054538">
    <property type="component" value="Unassembled WGS sequence"/>
</dbReference>
<protein>
    <submittedName>
        <fullName evidence="1">Uncharacterized protein</fullName>
    </submittedName>
</protein>
<reference evidence="2" key="2">
    <citation type="submission" date="2015-01" db="EMBL/GenBank/DDBJ databases">
        <title>Evolutionary Origins and Diversification of the Mycorrhizal Mutualists.</title>
        <authorList>
            <consortium name="DOE Joint Genome Institute"/>
            <consortium name="Mycorrhizal Genomics Consortium"/>
            <person name="Kohler A."/>
            <person name="Kuo A."/>
            <person name="Nagy L.G."/>
            <person name="Floudas D."/>
            <person name="Copeland A."/>
            <person name="Barry K.W."/>
            <person name="Cichocki N."/>
            <person name="Veneault-Fourrey C."/>
            <person name="LaButti K."/>
            <person name="Lindquist E.A."/>
            <person name="Lipzen A."/>
            <person name="Lundell T."/>
            <person name="Morin E."/>
            <person name="Murat C."/>
            <person name="Riley R."/>
            <person name="Ohm R."/>
            <person name="Sun H."/>
            <person name="Tunlid A."/>
            <person name="Henrissat B."/>
            <person name="Grigoriev I.V."/>
            <person name="Hibbett D.S."/>
            <person name="Martin F."/>
        </authorList>
    </citation>
    <scope>NUCLEOTIDE SEQUENCE [LARGE SCALE GENOMIC DNA]</scope>
    <source>
        <strain evidence="2">Ve08.2h10</strain>
    </source>
</reference>